<proteinExistence type="predicted"/>
<name>A0A4R6DD42_9MICO</name>
<comment type="caution">
    <text evidence="1">The sequence shown here is derived from an EMBL/GenBank/DDBJ whole genome shotgun (WGS) entry which is preliminary data.</text>
</comment>
<dbReference type="Gene3D" id="3.40.190.10">
    <property type="entry name" value="Periplasmic binding protein-like II"/>
    <property type="match status" value="1"/>
</dbReference>
<dbReference type="EMBL" id="SNVW01000013">
    <property type="protein sequence ID" value="TDN42273.1"/>
    <property type="molecule type" value="Genomic_DNA"/>
</dbReference>
<evidence type="ECO:0000313" key="2">
    <source>
        <dbReference type="Proteomes" id="UP000295764"/>
    </source>
</evidence>
<dbReference type="Proteomes" id="UP000295764">
    <property type="component" value="Unassembled WGS sequence"/>
</dbReference>
<gene>
    <name evidence="1" type="ORF">EDF64_11350</name>
</gene>
<sequence length="439" mass="46823">MSRRDLLRWGAAAGGSIALGSLLAGCAPQSTAAVRSGRADLSFWTHDPGYEKFFTEALPVADRKSDFDFALDITTIAAADIPTKLIAQAVAGTGTPDVAGLEIGAFCRMLRGDIAAELLSDLSPSVASRKDDLIGARLTPFSKDGHLYALDSDTPLCVYYHRADQFEALGIPDDLTTWEEYMDVGAKLNKSKGVSLHAVAVTDPGGTLQSYQILLLQRGGDLYDEDGGIAIQTPEAERTLRFLVDGVQSGAIATVADMYGPSLQSGLKGGTILAVDMPSWYASYGIKPNVPEQKGKWRVRNLPRFAGGGSTTSVGGGTGFSVLRDKPLTKAGIDLVLAAYLDPDQQVKRYQDLGYLPTLRSVYDDPRLAALSDPYFGGQQLFGVYKSVVDDVPSQHQSADASILQTVLSGYLIKAYKGQISPKQALDAAAADFRGQTRA</sequence>
<dbReference type="PROSITE" id="PS51257">
    <property type="entry name" value="PROKAR_LIPOPROTEIN"/>
    <property type="match status" value="1"/>
</dbReference>
<dbReference type="SUPFAM" id="SSF53850">
    <property type="entry name" value="Periplasmic binding protein-like II"/>
    <property type="match status" value="1"/>
</dbReference>
<reference evidence="1 2" key="1">
    <citation type="submission" date="2019-03" db="EMBL/GenBank/DDBJ databases">
        <title>Genomic analyses of the natural microbiome of Caenorhabditis elegans.</title>
        <authorList>
            <person name="Samuel B."/>
        </authorList>
    </citation>
    <scope>NUCLEOTIDE SEQUENCE [LARGE SCALE GENOMIC DNA]</scope>
    <source>
        <strain evidence="1 2">JUb65</strain>
    </source>
</reference>
<dbReference type="InterPro" id="IPR006311">
    <property type="entry name" value="TAT_signal"/>
</dbReference>
<dbReference type="Pfam" id="PF13416">
    <property type="entry name" value="SBP_bac_8"/>
    <property type="match status" value="1"/>
</dbReference>
<dbReference type="AlphaFoldDB" id="A0A4R6DD42"/>
<organism evidence="1 2">
    <name type="scientific">Curtobacterium flaccumfaciens</name>
    <dbReference type="NCBI Taxonomy" id="2035"/>
    <lineage>
        <taxon>Bacteria</taxon>
        <taxon>Bacillati</taxon>
        <taxon>Actinomycetota</taxon>
        <taxon>Actinomycetes</taxon>
        <taxon>Micrococcales</taxon>
        <taxon>Microbacteriaceae</taxon>
        <taxon>Curtobacterium</taxon>
    </lineage>
</organism>
<dbReference type="InterPro" id="IPR050490">
    <property type="entry name" value="Bact_solute-bd_prot1"/>
</dbReference>
<dbReference type="RefSeq" id="WP_133520913.1">
    <property type="nucleotide sequence ID" value="NZ_SNVW01000013.1"/>
</dbReference>
<dbReference type="InterPro" id="IPR006059">
    <property type="entry name" value="SBP"/>
</dbReference>
<evidence type="ECO:0000313" key="1">
    <source>
        <dbReference type="EMBL" id="TDN42273.1"/>
    </source>
</evidence>
<dbReference type="PANTHER" id="PTHR43649">
    <property type="entry name" value="ARABINOSE-BINDING PROTEIN-RELATED"/>
    <property type="match status" value="1"/>
</dbReference>
<dbReference type="PANTHER" id="PTHR43649:SF32">
    <property type="entry name" value="SUGAR BINDING SECRETED PROTEIN"/>
    <property type="match status" value="1"/>
</dbReference>
<dbReference type="OrthoDB" id="1650177at2"/>
<accession>A0A4R6DD42</accession>
<protein>
    <submittedName>
        <fullName evidence="1">L-arabinose-binding protein</fullName>
    </submittedName>
</protein>
<dbReference type="PROSITE" id="PS51318">
    <property type="entry name" value="TAT"/>
    <property type="match status" value="1"/>
</dbReference>